<evidence type="ECO:0000313" key="2">
    <source>
        <dbReference type="Proteomes" id="UP000322667"/>
    </source>
</evidence>
<sequence length="62" mass="7183">MSTRIIFDELYAAAWNKMGGKVGGLRNLSIINHKLINIMYELRDRIKMGNVNLAKEYKKPMI</sequence>
<dbReference type="Proteomes" id="UP000322667">
    <property type="component" value="Chromosome D11"/>
</dbReference>
<dbReference type="AlphaFoldDB" id="A0A5D2IL79"/>
<proteinExistence type="predicted"/>
<protein>
    <submittedName>
        <fullName evidence="1">Uncharacterized protein</fullName>
    </submittedName>
</protein>
<reference evidence="1 2" key="1">
    <citation type="submission" date="2019-07" db="EMBL/GenBank/DDBJ databases">
        <title>WGS assembly of Gossypium tomentosum.</title>
        <authorList>
            <person name="Chen Z.J."/>
            <person name="Sreedasyam A."/>
            <person name="Ando A."/>
            <person name="Song Q."/>
            <person name="De L."/>
            <person name="Hulse-Kemp A."/>
            <person name="Ding M."/>
            <person name="Ye W."/>
            <person name="Kirkbride R."/>
            <person name="Jenkins J."/>
            <person name="Plott C."/>
            <person name="Lovell J."/>
            <person name="Lin Y.-M."/>
            <person name="Vaughn R."/>
            <person name="Liu B."/>
            <person name="Li W."/>
            <person name="Simpson S."/>
            <person name="Scheffler B."/>
            <person name="Saski C."/>
            <person name="Grover C."/>
            <person name="Hu G."/>
            <person name="Conover J."/>
            <person name="Carlson J."/>
            <person name="Shu S."/>
            <person name="Boston L."/>
            <person name="Williams M."/>
            <person name="Peterson D."/>
            <person name="Mcgee K."/>
            <person name="Jones D."/>
            <person name="Wendel J."/>
            <person name="Stelly D."/>
            <person name="Grimwood J."/>
            <person name="Schmutz J."/>
        </authorList>
    </citation>
    <scope>NUCLEOTIDE SEQUENCE [LARGE SCALE GENOMIC DNA]</scope>
    <source>
        <strain evidence="1">7179.01</strain>
    </source>
</reference>
<name>A0A5D2IL79_GOSTO</name>
<evidence type="ECO:0000313" key="1">
    <source>
        <dbReference type="EMBL" id="TYH42746.1"/>
    </source>
</evidence>
<dbReference type="EMBL" id="CM017633">
    <property type="protein sequence ID" value="TYH42746.1"/>
    <property type="molecule type" value="Genomic_DNA"/>
</dbReference>
<accession>A0A5D2IL79</accession>
<organism evidence="1 2">
    <name type="scientific">Gossypium tomentosum</name>
    <name type="common">Hawaiian cotton</name>
    <name type="synonym">Gossypium sandvicense</name>
    <dbReference type="NCBI Taxonomy" id="34277"/>
    <lineage>
        <taxon>Eukaryota</taxon>
        <taxon>Viridiplantae</taxon>
        <taxon>Streptophyta</taxon>
        <taxon>Embryophyta</taxon>
        <taxon>Tracheophyta</taxon>
        <taxon>Spermatophyta</taxon>
        <taxon>Magnoliopsida</taxon>
        <taxon>eudicotyledons</taxon>
        <taxon>Gunneridae</taxon>
        <taxon>Pentapetalae</taxon>
        <taxon>rosids</taxon>
        <taxon>malvids</taxon>
        <taxon>Malvales</taxon>
        <taxon>Malvaceae</taxon>
        <taxon>Malvoideae</taxon>
        <taxon>Gossypium</taxon>
    </lineage>
</organism>
<gene>
    <name evidence="1" type="ORF">ES332_D11G083200v1</name>
</gene>
<keyword evidence="2" id="KW-1185">Reference proteome</keyword>